<dbReference type="OrthoDB" id="1925932at2759"/>
<evidence type="ECO:0000256" key="6">
    <source>
        <dbReference type="ARBA" id="ARBA00023242"/>
    </source>
</evidence>
<evidence type="ECO:0000313" key="9">
    <source>
        <dbReference type="Proteomes" id="UP000077755"/>
    </source>
</evidence>
<dbReference type="GO" id="GO:0005634">
    <property type="term" value="C:nucleus"/>
    <property type="evidence" value="ECO:0007669"/>
    <property type="project" value="UniProtKB-SubCell"/>
</dbReference>
<proteinExistence type="predicted"/>
<evidence type="ECO:0000256" key="2">
    <source>
        <dbReference type="ARBA" id="ARBA00022821"/>
    </source>
</evidence>
<dbReference type="GO" id="GO:0006952">
    <property type="term" value="P:defense response"/>
    <property type="evidence" value="ECO:0007669"/>
    <property type="project" value="UniProtKB-KW"/>
</dbReference>
<dbReference type="InterPro" id="IPR036955">
    <property type="entry name" value="AP2/ERF_dom_sf"/>
</dbReference>
<dbReference type="SUPFAM" id="SSF54171">
    <property type="entry name" value="DNA-binding domain"/>
    <property type="match status" value="1"/>
</dbReference>
<keyword evidence="5" id="KW-0804">Transcription</keyword>
<evidence type="ECO:0000256" key="5">
    <source>
        <dbReference type="ARBA" id="ARBA00023163"/>
    </source>
</evidence>
<feature type="region of interest" description="Disordered" evidence="7">
    <location>
        <begin position="1"/>
        <end position="26"/>
    </location>
</feature>
<reference evidence="8" key="2">
    <citation type="submission" date="2022-03" db="EMBL/GenBank/DDBJ databases">
        <title>Draft title - Genomic analysis of global carrot germplasm unveils the trajectory of domestication and the origin of high carotenoid orange carrot.</title>
        <authorList>
            <person name="Iorizzo M."/>
            <person name="Ellison S."/>
            <person name="Senalik D."/>
            <person name="Macko-Podgorni A."/>
            <person name="Grzebelus D."/>
            <person name="Bostan H."/>
            <person name="Rolling W."/>
            <person name="Curaba J."/>
            <person name="Simon P."/>
        </authorList>
    </citation>
    <scope>NUCLEOTIDE SEQUENCE</scope>
    <source>
        <tissue evidence="8">Leaf</tissue>
    </source>
</reference>
<feature type="compositionally biased region" description="Basic and acidic residues" evidence="7">
    <location>
        <begin position="1"/>
        <end position="15"/>
    </location>
</feature>
<protein>
    <submittedName>
        <fullName evidence="8">Uncharacterized protein</fullName>
    </submittedName>
</protein>
<feature type="region of interest" description="Disordered" evidence="7">
    <location>
        <begin position="42"/>
        <end position="112"/>
    </location>
</feature>
<feature type="compositionally biased region" description="Basic and acidic residues" evidence="7">
    <location>
        <begin position="56"/>
        <end position="66"/>
    </location>
</feature>
<feature type="compositionally biased region" description="Gly residues" evidence="7">
    <location>
        <begin position="43"/>
        <end position="52"/>
    </location>
</feature>
<dbReference type="GO" id="GO:0003700">
    <property type="term" value="F:DNA-binding transcription factor activity"/>
    <property type="evidence" value="ECO:0007669"/>
    <property type="project" value="InterPro"/>
</dbReference>
<dbReference type="GO" id="GO:0009873">
    <property type="term" value="P:ethylene-activated signaling pathway"/>
    <property type="evidence" value="ECO:0007669"/>
    <property type="project" value="InterPro"/>
</dbReference>
<dbReference type="Gramene" id="KZN08736">
    <property type="protein sequence ID" value="KZN08736"/>
    <property type="gene ID" value="DCAR_001392"/>
</dbReference>
<keyword evidence="3" id="KW-0805">Transcription regulation</keyword>
<organism evidence="8 9">
    <name type="scientific">Daucus carota subsp. sativus</name>
    <name type="common">Carrot</name>
    <dbReference type="NCBI Taxonomy" id="79200"/>
    <lineage>
        <taxon>Eukaryota</taxon>
        <taxon>Viridiplantae</taxon>
        <taxon>Streptophyta</taxon>
        <taxon>Embryophyta</taxon>
        <taxon>Tracheophyta</taxon>
        <taxon>Spermatophyta</taxon>
        <taxon>Magnoliopsida</taxon>
        <taxon>eudicotyledons</taxon>
        <taxon>Gunneridae</taxon>
        <taxon>Pentapetalae</taxon>
        <taxon>asterids</taxon>
        <taxon>campanulids</taxon>
        <taxon>Apiales</taxon>
        <taxon>Apiaceae</taxon>
        <taxon>Apioideae</taxon>
        <taxon>Scandiceae</taxon>
        <taxon>Daucinae</taxon>
        <taxon>Daucus</taxon>
        <taxon>Daucus sect. Daucus</taxon>
    </lineage>
</organism>
<reference evidence="8" key="1">
    <citation type="journal article" date="2016" name="Nat. Genet.">
        <title>A high-quality carrot genome assembly provides new insights into carotenoid accumulation and asterid genome evolution.</title>
        <authorList>
            <person name="Iorizzo M."/>
            <person name="Ellison S."/>
            <person name="Senalik D."/>
            <person name="Zeng P."/>
            <person name="Satapoomin P."/>
            <person name="Huang J."/>
            <person name="Bowman M."/>
            <person name="Iovene M."/>
            <person name="Sanseverino W."/>
            <person name="Cavagnaro P."/>
            <person name="Yildiz M."/>
            <person name="Macko-Podgorni A."/>
            <person name="Moranska E."/>
            <person name="Grzebelus E."/>
            <person name="Grzebelus D."/>
            <person name="Ashrafi H."/>
            <person name="Zheng Z."/>
            <person name="Cheng S."/>
            <person name="Spooner D."/>
            <person name="Van Deynze A."/>
            <person name="Simon P."/>
        </authorList>
    </citation>
    <scope>NUCLEOTIDE SEQUENCE</scope>
    <source>
        <tissue evidence="8">Leaf</tissue>
    </source>
</reference>
<evidence type="ECO:0000256" key="1">
    <source>
        <dbReference type="ARBA" id="ARBA00004123"/>
    </source>
</evidence>
<gene>
    <name evidence="8" type="ORF">DCAR_0101326</name>
</gene>
<dbReference type="InterPro" id="IPR044808">
    <property type="entry name" value="ERF_plant"/>
</dbReference>
<dbReference type="KEGG" id="dcr:108197803"/>
<dbReference type="InterPro" id="IPR001471">
    <property type="entry name" value="AP2/ERF_dom"/>
</dbReference>
<keyword evidence="6" id="KW-0539">Nucleus</keyword>
<evidence type="ECO:0000313" key="8">
    <source>
        <dbReference type="EMBL" id="WOG82164.1"/>
    </source>
</evidence>
<evidence type="ECO:0000256" key="3">
    <source>
        <dbReference type="ARBA" id="ARBA00023015"/>
    </source>
</evidence>
<dbReference type="PROSITE" id="PS51032">
    <property type="entry name" value="AP2_ERF"/>
    <property type="match status" value="1"/>
</dbReference>
<dbReference type="AlphaFoldDB" id="A0A162AF54"/>
<dbReference type="FunFam" id="3.30.730.10:FF:000001">
    <property type="entry name" value="Ethylene-responsive transcription factor 2"/>
    <property type="match status" value="1"/>
</dbReference>
<dbReference type="OMA" id="EMEMSAM"/>
<evidence type="ECO:0000256" key="7">
    <source>
        <dbReference type="SAM" id="MobiDB-lite"/>
    </source>
</evidence>
<dbReference type="GO" id="GO:0003677">
    <property type="term" value="F:DNA binding"/>
    <property type="evidence" value="ECO:0007669"/>
    <property type="project" value="UniProtKB-KW"/>
</dbReference>
<name>A0A162AF54_DAUCS</name>
<dbReference type="InterPro" id="IPR016177">
    <property type="entry name" value="DNA-bd_dom_sf"/>
</dbReference>
<sequence length="282" mass="31092">MDRSGTRQGDREHLEPVLMGTRFGGQREDEMSVMVSALTHVVAGGGSDGGFGQKRHRDEGGDHRDPVPAGFLPYQDPSQEGSPTYVHDSSSNDTNNSQEPSSGEEIQARRKYRGVRRRPWGKWAAEIRDPYKAARVWLGTFTTAEEAARAYDVAALRFRGSKAKLNFPENVTRRPSSSSQAPQWIISSSPDTSFTVSTMPEPVVQNAQNVYPVQGAGEYMDYYSQQSTSLLDQFAFSSAGTSAPTLHSSSSSSTSDYTSTIGMPNYYPPNFPDFDPGHNRRF</sequence>
<dbReference type="EMBL" id="CP093343">
    <property type="protein sequence ID" value="WOG82164.1"/>
    <property type="molecule type" value="Genomic_DNA"/>
</dbReference>
<dbReference type="CDD" id="cd00018">
    <property type="entry name" value="AP2"/>
    <property type="match status" value="1"/>
</dbReference>
<dbReference type="Gene3D" id="3.30.730.10">
    <property type="entry name" value="AP2/ERF domain"/>
    <property type="match status" value="1"/>
</dbReference>
<comment type="subcellular location">
    <subcellularLocation>
        <location evidence="1">Nucleus</location>
    </subcellularLocation>
</comment>
<keyword evidence="9" id="KW-1185">Reference proteome</keyword>
<dbReference type="PANTHER" id="PTHR31190">
    <property type="entry name" value="DNA-BINDING DOMAIN"/>
    <property type="match status" value="1"/>
</dbReference>
<keyword evidence="2" id="KW-0611">Plant defense</keyword>
<dbReference type="SMART" id="SM00380">
    <property type="entry name" value="AP2"/>
    <property type="match status" value="1"/>
</dbReference>
<keyword evidence="4" id="KW-0238">DNA-binding</keyword>
<dbReference type="Pfam" id="PF00847">
    <property type="entry name" value="AP2"/>
    <property type="match status" value="1"/>
</dbReference>
<accession>A0A162AF54</accession>
<dbReference type="PANTHER" id="PTHR31190:SF473">
    <property type="entry name" value="OS05G0437100 PROTEIN"/>
    <property type="match status" value="1"/>
</dbReference>
<evidence type="ECO:0000256" key="4">
    <source>
        <dbReference type="ARBA" id="ARBA00023125"/>
    </source>
</evidence>
<dbReference type="Proteomes" id="UP000077755">
    <property type="component" value="Chromosome 1"/>
</dbReference>
<dbReference type="PRINTS" id="PR00367">
    <property type="entry name" value="ETHRSPELEMNT"/>
</dbReference>
<feature type="compositionally biased region" description="Polar residues" evidence="7">
    <location>
        <begin position="76"/>
        <end position="101"/>
    </location>
</feature>